<dbReference type="SUPFAM" id="SSF111352">
    <property type="entry name" value="Ammonium transporter"/>
    <property type="match status" value="2"/>
</dbReference>
<feature type="transmembrane region" description="Helical" evidence="9">
    <location>
        <begin position="325"/>
        <end position="350"/>
    </location>
</feature>
<keyword evidence="4 9" id="KW-0812">Transmembrane</keyword>
<dbReference type="InterPro" id="IPR024041">
    <property type="entry name" value="NH4_transpt_AmtB-like_dom"/>
</dbReference>
<feature type="transmembrane region" description="Helical" evidence="9">
    <location>
        <begin position="72"/>
        <end position="94"/>
    </location>
</feature>
<feature type="transmembrane region" description="Helical" evidence="9">
    <location>
        <begin position="494"/>
        <end position="515"/>
    </location>
</feature>
<feature type="transmembrane region" description="Helical" evidence="9">
    <location>
        <begin position="137"/>
        <end position="160"/>
    </location>
</feature>
<feature type="domain" description="Ammonium transporter AmtB-like" evidence="10">
    <location>
        <begin position="288"/>
        <end position="350"/>
    </location>
</feature>
<dbReference type="Pfam" id="PF00909">
    <property type="entry name" value="Ammonium_transp"/>
    <property type="match status" value="3"/>
</dbReference>
<dbReference type="GO" id="GO:0008519">
    <property type="term" value="F:ammonium channel activity"/>
    <property type="evidence" value="ECO:0007669"/>
    <property type="project" value="InterPro"/>
</dbReference>
<feature type="transmembrane region" description="Helical" evidence="9">
    <location>
        <begin position="379"/>
        <end position="398"/>
    </location>
</feature>
<evidence type="ECO:0000256" key="3">
    <source>
        <dbReference type="ARBA" id="ARBA00022448"/>
    </source>
</evidence>
<feature type="domain" description="Ammonium transporter AmtB-like" evidence="10">
    <location>
        <begin position="383"/>
        <end position="527"/>
    </location>
</feature>
<evidence type="ECO:0000256" key="5">
    <source>
        <dbReference type="ARBA" id="ARBA00022989"/>
    </source>
</evidence>
<keyword evidence="12" id="KW-1185">Reference proteome</keyword>
<keyword evidence="6 9" id="KW-0472">Membrane</keyword>
<sequence>MEPTRYSFNVTWREPREVTPTLDEISQNPGLYYQAGDIAWVLTATALVYLMIIGLSLFYAGISQPRTSLSMAWLPLMTAALISVQWFLWGYSIAFSNWGNSSNYWGGTSGFALHDALLRPVPATRNSDRDGPYIPEILYALFEMVFAAFTGALVSGSAAFKERPGHFLVFILFWTTFVYDPIARWTWNADGWPSQLGWHPLDFAGGSPVHICAAFTVLAHCLYHLHIFPRISHGMGGPKVSSHGHDSDDLRDIPTGGAPALPDIPPAGGHVPPPPSHPKANTQPHNCQTEESAANYILVILGTMFLWLGWFGFNGGSALGSSVRAVTAVVNTHLAASTGGVSHVLISAYISRRQRKKAGSTSADSVDKMNDGRGNGRRPFIFSLVDFANGAIIGLVTVTPAAGYIPVTISPVFGFLPVLICIPLYRVSELIEDYLFIFVIHGVGGVVGMLLTGVFARGDIAELDGFTKAEDANGAWGGYGMQILIQLTDAVVTAAYSFFFTMVLLILLDVLGFALRKIVWRQAGEDRKIGTSQVLVEESTQGAITTSTTEVP</sequence>
<comment type="subcellular location">
    <subcellularLocation>
        <location evidence="1">Membrane</location>
        <topology evidence="1">Multi-pass membrane protein</topology>
    </subcellularLocation>
</comment>
<evidence type="ECO:0000256" key="6">
    <source>
        <dbReference type="ARBA" id="ARBA00023136"/>
    </source>
</evidence>
<evidence type="ECO:0000256" key="7">
    <source>
        <dbReference type="ARBA" id="ARBA00023177"/>
    </source>
</evidence>
<dbReference type="PANTHER" id="PTHR43029:SF10">
    <property type="entry name" value="AMMONIUM TRANSPORTER MEP2"/>
    <property type="match status" value="1"/>
</dbReference>
<reference evidence="11" key="1">
    <citation type="submission" date="2022-07" db="EMBL/GenBank/DDBJ databases">
        <title>Draft genome sequence of Zalerion maritima ATCC 34329, a (micro)plastics degrading marine fungus.</title>
        <authorList>
            <person name="Paco A."/>
            <person name="Goncalves M.F.M."/>
            <person name="Rocha-Santos T.A.P."/>
            <person name="Alves A."/>
        </authorList>
    </citation>
    <scope>NUCLEOTIDE SEQUENCE</scope>
    <source>
        <strain evidence="11">ATCC 34329</strain>
    </source>
</reference>
<keyword evidence="3" id="KW-0813">Transport</keyword>
<dbReference type="PANTHER" id="PTHR43029">
    <property type="entry name" value="AMMONIUM TRANSPORTER MEP2"/>
    <property type="match status" value="1"/>
</dbReference>
<evidence type="ECO:0000259" key="10">
    <source>
        <dbReference type="Pfam" id="PF00909"/>
    </source>
</evidence>
<comment type="caution">
    <text evidence="11">The sequence shown here is derived from an EMBL/GenBank/DDBJ whole genome shotgun (WGS) entry which is preliminary data.</text>
</comment>
<feature type="transmembrane region" description="Helical" evidence="9">
    <location>
        <begin position="404"/>
        <end position="422"/>
    </location>
</feature>
<feature type="transmembrane region" description="Helical" evidence="9">
    <location>
        <begin position="38"/>
        <end position="60"/>
    </location>
</feature>
<evidence type="ECO:0000313" key="12">
    <source>
        <dbReference type="Proteomes" id="UP001201980"/>
    </source>
</evidence>
<evidence type="ECO:0000256" key="9">
    <source>
        <dbReference type="SAM" id="Phobius"/>
    </source>
</evidence>
<feature type="transmembrane region" description="Helical" evidence="9">
    <location>
        <begin position="434"/>
        <end position="456"/>
    </location>
</feature>
<evidence type="ECO:0000256" key="2">
    <source>
        <dbReference type="ARBA" id="ARBA00005887"/>
    </source>
</evidence>
<name>A0AAD5WSE1_9PEZI</name>
<keyword evidence="7" id="KW-0924">Ammonia transport</keyword>
<evidence type="ECO:0000256" key="8">
    <source>
        <dbReference type="SAM" id="MobiDB-lite"/>
    </source>
</evidence>
<accession>A0AAD5WSE1</accession>
<dbReference type="GO" id="GO:0005886">
    <property type="term" value="C:plasma membrane"/>
    <property type="evidence" value="ECO:0007669"/>
    <property type="project" value="TreeGrafter"/>
</dbReference>
<gene>
    <name evidence="11" type="ORF">MKZ38_000660</name>
</gene>
<feature type="compositionally biased region" description="Basic and acidic residues" evidence="8">
    <location>
        <begin position="243"/>
        <end position="252"/>
    </location>
</feature>
<dbReference type="Gene3D" id="1.10.3430.10">
    <property type="entry name" value="Ammonium transporter AmtB like domains"/>
    <property type="match status" value="1"/>
</dbReference>
<dbReference type="Proteomes" id="UP001201980">
    <property type="component" value="Unassembled WGS sequence"/>
</dbReference>
<feature type="region of interest" description="Disordered" evidence="8">
    <location>
        <begin position="238"/>
        <end position="286"/>
    </location>
</feature>
<proteinExistence type="inferred from homology"/>
<feature type="domain" description="Ammonium transporter AmtB-like" evidence="10">
    <location>
        <begin position="39"/>
        <end position="223"/>
    </location>
</feature>
<dbReference type="AlphaFoldDB" id="A0AAD5WSE1"/>
<protein>
    <recommendedName>
        <fullName evidence="10">Ammonium transporter AmtB-like domain-containing protein</fullName>
    </recommendedName>
</protein>
<comment type="similarity">
    <text evidence="2">Belongs to the ammonia transporter channel (TC 1.A.11.2) family.</text>
</comment>
<evidence type="ECO:0000256" key="1">
    <source>
        <dbReference type="ARBA" id="ARBA00004141"/>
    </source>
</evidence>
<keyword evidence="5 9" id="KW-1133">Transmembrane helix</keyword>
<evidence type="ECO:0000313" key="11">
    <source>
        <dbReference type="EMBL" id="KAJ2902343.1"/>
    </source>
</evidence>
<feature type="transmembrane region" description="Helical" evidence="9">
    <location>
        <begin position="293"/>
        <end position="313"/>
    </location>
</feature>
<feature type="transmembrane region" description="Helical" evidence="9">
    <location>
        <begin position="207"/>
        <end position="225"/>
    </location>
</feature>
<organism evidence="11 12">
    <name type="scientific">Zalerion maritima</name>
    <dbReference type="NCBI Taxonomy" id="339359"/>
    <lineage>
        <taxon>Eukaryota</taxon>
        <taxon>Fungi</taxon>
        <taxon>Dikarya</taxon>
        <taxon>Ascomycota</taxon>
        <taxon>Pezizomycotina</taxon>
        <taxon>Sordariomycetes</taxon>
        <taxon>Lulworthiomycetidae</taxon>
        <taxon>Lulworthiales</taxon>
        <taxon>Lulworthiaceae</taxon>
        <taxon>Zalerion</taxon>
    </lineage>
</organism>
<dbReference type="InterPro" id="IPR001905">
    <property type="entry name" value="Ammonium_transpt"/>
</dbReference>
<dbReference type="EMBL" id="JAKWBI020000115">
    <property type="protein sequence ID" value="KAJ2902343.1"/>
    <property type="molecule type" value="Genomic_DNA"/>
</dbReference>
<dbReference type="InterPro" id="IPR029020">
    <property type="entry name" value="Ammonium/urea_transptr"/>
</dbReference>
<evidence type="ECO:0000256" key="4">
    <source>
        <dbReference type="ARBA" id="ARBA00022692"/>
    </source>
</evidence>
<feature type="transmembrane region" description="Helical" evidence="9">
    <location>
        <begin position="167"/>
        <end position="187"/>
    </location>
</feature>